<dbReference type="GO" id="GO:0003700">
    <property type="term" value="F:DNA-binding transcription factor activity"/>
    <property type="evidence" value="ECO:0007669"/>
    <property type="project" value="InterPro"/>
</dbReference>
<dbReference type="AlphaFoldDB" id="A0AB73IQK0"/>
<dbReference type="Gene3D" id="1.10.10.10">
    <property type="entry name" value="Winged helix-like DNA-binding domain superfamily/Winged helix DNA-binding domain"/>
    <property type="match status" value="1"/>
</dbReference>
<sequence length="327" mass="34385">MELHQLEAFAAVMSAGSVTGAARLLGRSQPGVSRMIQDLEHEIGYPLFDRNGPRVTPTQRAFLLYEEVERMLLGLDRIRESALAIGRDEAPPLRIAATPALAAALVARALATLEADGVGQDAQVRSASAEQVVQAVLSRAADAGIATLPLDHAALHLHYVIEAPCVAVLSRADPLAGAPIVRLRDLAERRLATVANRHRLRRRIDQAFTAARVEANVVLESNASLNAVMAAHEGLAVAVVDPATAFGTPVADVAVRPLDVHIPFLYGVVTASGRPPSPAVDALIDAIDRVSHALLPGAARHRPAQHDALLSGKSGSRAPRKPVGAAA</sequence>
<evidence type="ECO:0000313" key="7">
    <source>
        <dbReference type="EMBL" id="MDP9651389.1"/>
    </source>
</evidence>
<dbReference type="InterPro" id="IPR005119">
    <property type="entry name" value="LysR_subst-bd"/>
</dbReference>
<dbReference type="SUPFAM" id="SSF53850">
    <property type="entry name" value="Periplasmic binding protein-like II"/>
    <property type="match status" value="1"/>
</dbReference>
<dbReference type="PRINTS" id="PR00039">
    <property type="entry name" value="HTHLYSR"/>
</dbReference>
<dbReference type="InterPro" id="IPR036390">
    <property type="entry name" value="WH_DNA-bd_sf"/>
</dbReference>
<dbReference type="Pfam" id="PF00126">
    <property type="entry name" value="HTH_1"/>
    <property type="match status" value="1"/>
</dbReference>
<dbReference type="GO" id="GO:0010628">
    <property type="term" value="P:positive regulation of gene expression"/>
    <property type="evidence" value="ECO:0007669"/>
    <property type="project" value="TreeGrafter"/>
</dbReference>
<evidence type="ECO:0000256" key="4">
    <source>
        <dbReference type="ARBA" id="ARBA00023163"/>
    </source>
</evidence>
<name>A0AB73IQK0_9BURK</name>
<dbReference type="Proteomes" id="UP001229486">
    <property type="component" value="Unassembled WGS sequence"/>
</dbReference>
<evidence type="ECO:0000256" key="2">
    <source>
        <dbReference type="ARBA" id="ARBA00023015"/>
    </source>
</evidence>
<organism evidence="7 8">
    <name type="scientific">Paraburkholderia caledonica</name>
    <dbReference type="NCBI Taxonomy" id="134536"/>
    <lineage>
        <taxon>Bacteria</taxon>
        <taxon>Pseudomonadati</taxon>
        <taxon>Pseudomonadota</taxon>
        <taxon>Betaproteobacteria</taxon>
        <taxon>Burkholderiales</taxon>
        <taxon>Burkholderiaceae</taxon>
        <taxon>Paraburkholderia</taxon>
    </lineage>
</organism>
<proteinExistence type="inferred from homology"/>
<reference evidence="7" key="1">
    <citation type="submission" date="2023-07" db="EMBL/GenBank/DDBJ databases">
        <title>Sorghum-associated microbial communities from plants grown in Nebraska, USA.</title>
        <authorList>
            <person name="Schachtman D."/>
        </authorList>
    </citation>
    <scope>NUCLEOTIDE SEQUENCE</scope>
    <source>
        <strain evidence="7">DS1061</strain>
    </source>
</reference>
<dbReference type="InterPro" id="IPR000847">
    <property type="entry name" value="LysR_HTH_N"/>
</dbReference>
<accession>A0AB73IQK0</accession>
<feature type="region of interest" description="Disordered" evidence="5">
    <location>
        <begin position="303"/>
        <end position="327"/>
    </location>
</feature>
<feature type="domain" description="HTH lysR-type" evidence="6">
    <location>
        <begin position="1"/>
        <end position="58"/>
    </location>
</feature>
<dbReference type="Gene3D" id="3.40.190.290">
    <property type="match status" value="1"/>
</dbReference>
<dbReference type="PANTHER" id="PTHR30427:SF1">
    <property type="entry name" value="TRANSCRIPTIONAL ACTIVATOR PROTEIN LYSR"/>
    <property type="match status" value="1"/>
</dbReference>
<keyword evidence="2" id="KW-0805">Transcription regulation</keyword>
<evidence type="ECO:0000256" key="5">
    <source>
        <dbReference type="SAM" id="MobiDB-lite"/>
    </source>
</evidence>
<dbReference type="PROSITE" id="PS50931">
    <property type="entry name" value="HTH_LYSR"/>
    <property type="match status" value="1"/>
</dbReference>
<comment type="caution">
    <text evidence="7">The sequence shown here is derived from an EMBL/GenBank/DDBJ whole genome shotgun (WGS) entry which is preliminary data.</text>
</comment>
<dbReference type="PANTHER" id="PTHR30427">
    <property type="entry name" value="TRANSCRIPTIONAL ACTIVATOR PROTEIN LYSR"/>
    <property type="match status" value="1"/>
</dbReference>
<evidence type="ECO:0000259" key="6">
    <source>
        <dbReference type="PROSITE" id="PS50931"/>
    </source>
</evidence>
<comment type="similarity">
    <text evidence="1">Belongs to the LysR transcriptional regulatory family.</text>
</comment>
<dbReference type="GO" id="GO:0043565">
    <property type="term" value="F:sequence-specific DNA binding"/>
    <property type="evidence" value="ECO:0007669"/>
    <property type="project" value="TreeGrafter"/>
</dbReference>
<dbReference type="EMBL" id="JAURTK010000019">
    <property type="protein sequence ID" value="MDP9651389.1"/>
    <property type="molecule type" value="Genomic_DNA"/>
</dbReference>
<dbReference type="RefSeq" id="WP_392396011.1">
    <property type="nucleotide sequence ID" value="NZ_JAURTK010000019.1"/>
</dbReference>
<keyword evidence="4" id="KW-0804">Transcription</keyword>
<keyword evidence="3 7" id="KW-0238">DNA-binding</keyword>
<protein>
    <submittedName>
        <fullName evidence="7">DNA-binding transcriptional LysR family regulator</fullName>
    </submittedName>
</protein>
<gene>
    <name evidence="7" type="ORF">J2793_006864</name>
</gene>
<evidence type="ECO:0000313" key="8">
    <source>
        <dbReference type="Proteomes" id="UP001229486"/>
    </source>
</evidence>
<dbReference type="InterPro" id="IPR036388">
    <property type="entry name" value="WH-like_DNA-bd_sf"/>
</dbReference>
<dbReference type="SUPFAM" id="SSF46785">
    <property type="entry name" value="Winged helix' DNA-binding domain"/>
    <property type="match status" value="1"/>
</dbReference>
<evidence type="ECO:0000256" key="3">
    <source>
        <dbReference type="ARBA" id="ARBA00023125"/>
    </source>
</evidence>
<dbReference type="Pfam" id="PF03466">
    <property type="entry name" value="LysR_substrate"/>
    <property type="match status" value="1"/>
</dbReference>
<evidence type="ECO:0000256" key="1">
    <source>
        <dbReference type="ARBA" id="ARBA00009437"/>
    </source>
</evidence>